<evidence type="ECO:0000256" key="4">
    <source>
        <dbReference type="ARBA" id="ARBA00022807"/>
    </source>
</evidence>
<evidence type="ECO:0000256" key="3">
    <source>
        <dbReference type="ARBA" id="ARBA00022801"/>
    </source>
</evidence>
<reference evidence="6 7" key="1">
    <citation type="submission" date="2018-07" db="EMBL/GenBank/DDBJ databases">
        <title>Genome sequence of Rhodococcus rhodnii ATCC 35071 from Rhodnius prolixus.</title>
        <authorList>
            <person name="Patel V."/>
            <person name="Vogel K.J."/>
        </authorList>
    </citation>
    <scope>NUCLEOTIDE SEQUENCE [LARGE SCALE GENOMIC DNA]</scope>
    <source>
        <strain evidence="6 7">ATCC 35071</strain>
    </source>
</reference>
<proteinExistence type="inferred from homology"/>
<organism evidence="6 7">
    <name type="scientific">Rhodococcus rhodnii</name>
    <dbReference type="NCBI Taxonomy" id="38312"/>
    <lineage>
        <taxon>Bacteria</taxon>
        <taxon>Bacillati</taxon>
        <taxon>Actinomycetota</taxon>
        <taxon>Actinomycetes</taxon>
        <taxon>Mycobacteriales</taxon>
        <taxon>Nocardiaceae</taxon>
        <taxon>Rhodococcus</taxon>
    </lineage>
</organism>
<dbReference type="Gene3D" id="3.90.1720.10">
    <property type="entry name" value="endopeptidase domain like (from Nostoc punctiforme)"/>
    <property type="match status" value="1"/>
</dbReference>
<evidence type="ECO:0000256" key="1">
    <source>
        <dbReference type="ARBA" id="ARBA00007074"/>
    </source>
</evidence>
<dbReference type="InterPro" id="IPR000064">
    <property type="entry name" value="NLP_P60_dom"/>
</dbReference>
<dbReference type="GO" id="GO:0006508">
    <property type="term" value="P:proteolysis"/>
    <property type="evidence" value="ECO:0007669"/>
    <property type="project" value="UniProtKB-KW"/>
</dbReference>
<comment type="caution">
    <text evidence="6">The sequence shown here is derived from an EMBL/GenBank/DDBJ whole genome shotgun (WGS) entry which is preliminary data.</text>
</comment>
<dbReference type="Pfam" id="PF00877">
    <property type="entry name" value="NLPC_P60"/>
    <property type="match status" value="1"/>
</dbReference>
<comment type="similarity">
    <text evidence="1">Belongs to the peptidase C40 family.</text>
</comment>
<evidence type="ECO:0000256" key="2">
    <source>
        <dbReference type="ARBA" id="ARBA00022670"/>
    </source>
</evidence>
<dbReference type="Proteomes" id="UP000471120">
    <property type="component" value="Unassembled WGS sequence"/>
</dbReference>
<evidence type="ECO:0000313" key="7">
    <source>
        <dbReference type="Proteomes" id="UP000471120"/>
    </source>
</evidence>
<feature type="domain" description="NlpC/P60" evidence="5">
    <location>
        <begin position="269"/>
        <end position="383"/>
    </location>
</feature>
<dbReference type="RefSeq" id="WP_010839271.1">
    <property type="nucleotide sequence ID" value="NZ_QRCM01000001.1"/>
</dbReference>
<accession>A0A6P2CDD2</accession>
<dbReference type="InterPro" id="IPR051794">
    <property type="entry name" value="PG_Endopeptidase_C40"/>
</dbReference>
<dbReference type="PROSITE" id="PS51935">
    <property type="entry name" value="NLPC_P60"/>
    <property type="match status" value="1"/>
</dbReference>
<keyword evidence="2" id="KW-0645">Protease</keyword>
<keyword evidence="3 6" id="KW-0378">Hydrolase</keyword>
<evidence type="ECO:0000259" key="5">
    <source>
        <dbReference type="PROSITE" id="PS51935"/>
    </source>
</evidence>
<evidence type="ECO:0000313" key="6">
    <source>
        <dbReference type="EMBL" id="TXG90533.1"/>
    </source>
</evidence>
<gene>
    <name evidence="6" type="ORF">DW322_10240</name>
</gene>
<name>A0A6P2CDD2_9NOCA</name>
<dbReference type="PANTHER" id="PTHR47359">
    <property type="entry name" value="PEPTIDOGLYCAN DL-ENDOPEPTIDASE CWLO"/>
    <property type="match status" value="1"/>
</dbReference>
<protein>
    <submittedName>
        <fullName evidence="6">Hydrolase</fullName>
    </submittedName>
</protein>
<dbReference type="InterPro" id="IPR038765">
    <property type="entry name" value="Papain-like_cys_pep_sf"/>
</dbReference>
<dbReference type="PANTHER" id="PTHR47359:SF3">
    <property type="entry name" value="NLP_P60 DOMAIN-CONTAINING PROTEIN-RELATED"/>
    <property type="match status" value="1"/>
</dbReference>
<sequence length="383" mass="37590">MIDLLAKPILDLADTLGTGVLPGGGPADALRSASATVERVHDSGRRAVAAVHGEWNGTAATAALVRTEEAQRSATAIADRGEEMAAIVAEAAECIRAGTEELRAIAQSFVQVATAALPALATPAGLGVLVSLALEHLSRASAVVARVRSELDGYTAAMRACTPVAVPEPPGGAATTSAAAATGVATTTAAAAPASPLSAATTTAASALGGSGTSGISGLFAPSDSRVSPAAAAVGAAPGSAATGTSGAADRGEGVRVVLPDGTTAIAPNQAAADAVRNALSQQGVPYVWGGTTPGQGLDCSGLTQWAYGEAGVGLPRLAQEQNVGIPVDSNELMAGDLAVWDGHVAMVIGNGQLVEAGDPVSVGPIRTTNSGMAFMGFYRPTT</sequence>
<keyword evidence="4" id="KW-0788">Thiol protease</keyword>
<dbReference type="EMBL" id="QRCM01000001">
    <property type="protein sequence ID" value="TXG90533.1"/>
    <property type="molecule type" value="Genomic_DNA"/>
</dbReference>
<dbReference type="GO" id="GO:0008234">
    <property type="term" value="F:cysteine-type peptidase activity"/>
    <property type="evidence" value="ECO:0007669"/>
    <property type="project" value="UniProtKB-KW"/>
</dbReference>
<dbReference type="SUPFAM" id="SSF54001">
    <property type="entry name" value="Cysteine proteinases"/>
    <property type="match status" value="1"/>
</dbReference>
<dbReference type="AlphaFoldDB" id="A0A6P2CDD2"/>